<accession>A0A3B0SQV5</accession>
<gene>
    <name evidence="1" type="ORF">MNBD_ACTINO01-276</name>
</gene>
<dbReference type="EMBL" id="UOEI01000403">
    <property type="protein sequence ID" value="VAW04652.1"/>
    <property type="molecule type" value="Genomic_DNA"/>
</dbReference>
<protein>
    <submittedName>
        <fullName evidence="1">Uncharacterized protein</fullName>
    </submittedName>
</protein>
<proteinExistence type="predicted"/>
<dbReference type="AlphaFoldDB" id="A0A3B0SQV5"/>
<organism evidence="1">
    <name type="scientific">hydrothermal vent metagenome</name>
    <dbReference type="NCBI Taxonomy" id="652676"/>
    <lineage>
        <taxon>unclassified sequences</taxon>
        <taxon>metagenomes</taxon>
        <taxon>ecological metagenomes</taxon>
    </lineage>
</organism>
<reference evidence="1" key="1">
    <citation type="submission" date="2018-06" db="EMBL/GenBank/DDBJ databases">
        <authorList>
            <person name="Zhirakovskaya E."/>
        </authorList>
    </citation>
    <scope>NUCLEOTIDE SEQUENCE</scope>
</reference>
<name>A0A3B0SQV5_9ZZZZ</name>
<evidence type="ECO:0000313" key="1">
    <source>
        <dbReference type="EMBL" id="VAW04652.1"/>
    </source>
</evidence>
<sequence length="108" mass="12392">MTGRKDPEGKRALFEAPPIEIEDTLRDDPLIERHGHDGHEALYSAGDREPGTTAITCSSCKVRSRISIIETFVRILSISMWDPRRSYTRWMQCPACQTRAWCKVEWLG</sequence>